<feature type="region of interest" description="Disordered" evidence="5">
    <location>
        <begin position="80"/>
        <end position="158"/>
    </location>
</feature>
<evidence type="ECO:0000256" key="1">
    <source>
        <dbReference type="ARBA" id="ARBA00007374"/>
    </source>
</evidence>
<reference evidence="6 8" key="2">
    <citation type="journal article" date="2013" name="Nature">
        <title>Insights into bilaterian evolution from three spiralian genomes.</title>
        <authorList>
            <person name="Simakov O."/>
            <person name="Marletaz F."/>
            <person name="Cho S.J."/>
            <person name="Edsinger-Gonzales E."/>
            <person name="Havlak P."/>
            <person name="Hellsten U."/>
            <person name="Kuo D.H."/>
            <person name="Larsson T."/>
            <person name="Lv J."/>
            <person name="Arendt D."/>
            <person name="Savage R."/>
            <person name="Osoegawa K."/>
            <person name="de Jong P."/>
            <person name="Grimwood J."/>
            <person name="Chapman J.A."/>
            <person name="Shapiro H."/>
            <person name="Aerts A."/>
            <person name="Otillar R.P."/>
            <person name="Terry A.Y."/>
            <person name="Boore J.L."/>
            <person name="Grigoriev I.V."/>
            <person name="Lindberg D.R."/>
            <person name="Seaver E.C."/>
            <person name="Weisblat D.A."/>
            <person name="Putnam N.H."/>
            <person name="Rokhsar D.S."/>
        </authorList>
    </citation>
    <scope>NUCLEOTIDE SEQUENCE</scope>
    <source>
        <strain evidence="6 8">I ESC-2004</strain>
    </source>
</reference>
<name>R7UK36_CAPTE</name>
<evidence type="ECO:0000256" key="4">
    <source>
        <dbReference type="RuleBase" id="RU363090"/>
    </source>
</evidence>
<evidence type="ECO:0000256" key="2">
    <source>
        <dbReference type="ARBA" id="ARBA00022679"/>
    </source>
</evidence>
<dbReference type="SUPFAM" id="SSF56104">
    <property type="entry name" value="SAICAR synthase-like"/>
    <property type="match status" value="1"/>
</dbReference>
<gene>
    <name evidence="6" type="ORF">CAPTEDRAFT_164378</name>
</gene>
<evidence type="ECO:0000256" key="5">
    <source>
        <dbReference type="SAM" id="MobiDB-lite"/>
    </source>
</evidence>
<dbReference type="OMA" id="VYQADTG"/>
<accession>R7UK36</accession>
<dbReference type="InterPro" id="IPR038286">
    <property type="entry name" value="IPK_sf"/>
</dbReference>
<proteinExistence type="inferred from homology"/>
<keyword evidence="3 4" id="KW-0418">Kinase</keyword>
<dbReference type="GO" id="GO:0005634">
    <property type="term" value="C:nucleus"/>
    <property type="evidence" value="ECO:0007669"/>
    <property type="project" value="TreeGrafter"/>
</dbReference>
<evidence type="ECO:0000313" key="8">
    <source>
        <dbReference type="Proteomes" id="UP000014760"/>
    </source>
</evidence>
<comment type="similarity">
    <text evidence="1 4">Belongs to the inositol phosphokinase (IPK) family.</text>
</comment>
<sequence>MEDRHGAVRLEPFAHQVGGHACMLRYDDTSVCKPLINREKHFYQIMPQELRAFTPQFRGVVEVLIEKDNEGYTCMTAFPQAAPSSSSLSNRRCSASKSRSVPNLMPGSSSPSSGGDTAQSDSDSDSEESCFKPSASSSIRRRRVPSSPETGGSSNGRSPWCVRLHRELLAKMQNQAHTFIVLENLAARFQLPCILDLKMGTRQHGDDASDEKRRSQIRKCESTTSSQLGTRLCGMKVYKADTGRYVCLDKYYGRGLDKEGVVECLRAFLHNGRRLCKELIRPILRSLQQLRQVIQQQNTFRFYSSSLLIMYEGVDDLQPQECAHHDNEQTSSEGCATCARVDVRMIDFAHVTHQGFRGDHTVHAGPDAGYLLGLSNLVLLFEQLLQQCSD</sequence>
<keyword evidence="8" id="KW-1185">Reference proteome</keyword>
<dbReference type="EMBL" id="AMQN01007412">
    <property type="status" value="NOT_ANNOTATED_CDS"/>
    <property type="molecule type" value="Genomic_DNA"/>
</dbReference>
<dbReference type="OrthoDB" id="2573163at2759"/>
<dbReference type="EnsemblMetazoa" id="CapteT164378">
    <property type="protein sequence ID" value="CapteP164378"/>
    <property type="gene ID" value="CapteG164378"/>
</dbReference>
<reference evidence="7" key="3">
    <citation type="submission" date="2015-06" db="UniProtKB">
        <authorList>
            <consortium name="EnsemblMetazoa"/>
        </authorList>
    </citation>
    <scope>IDENTIFICATION</scope>
</reference>
<evidence type="ECO:0000256" key="3">
    <source>
        <dbReference type="ARBA" id="ARBA00022777"/>
    </source>
</evidence>
<organism evidence="6">
    <name type="scientific">Capitella teleta</name>
    <name type="common">Polychaete worm</name>
    <dbReference type="NCBI Taxonomy" id="283909"/>
    <lineage>
        <taxon>Eukaryota</taxon>
        <taxon>Metazoa</taxon>
        <taxon>Spiralia</taxon>
        <taxon>Lophotrochozoa</taxon>
        <taxon>Annelida</taxon>
        <taxon>Polychaeta</taxon>
        <taxon>Sedentaria</taxon>
        <taxon>Scolecida</taxon>
        <taxon>Capitellidae</taxon>
        <taxon>Capitella</taxon>
    </lineage>
</organism>
<dbReference type="InterPro" id="IPR005522">
    <property type="entry name" value="IPK"/>
</dbReference>
<dbReference type="Pfam" id="PF03770">
    <property type="entry name" value="IPK"/>
    <property type="match status" value="1"/>
</dbReference>
<evidence type="ECO:0000313" key="6">
    <source>
        <dbReference type="EMBL" id="ELU06458.1"/>
    </source>
</evidence>
<dbReference type="AlphaFoldDB" id="R7UK36"/>
<protein>
    <recommendedName>
        <fullName evidence="4">Kinase</fullName>
        <ecNumber evidence="4">2.7.-.-</ecNumber>
    </recommendedName>
</protein>
<dbReference type="GO" id="GO:0005737">
    <property type="term" value="C:cytoplasm"/>
    <property type="evidence" value="ECO:0007669"/>
    <property type="project" value="TreeGrafter"/>
</dbReference>
<dbReference type="EMBL" id="KB300643">
    <property type="protein sequence ID" value="ELU06458.1"/>
    <property type="molecule type" value="Genomic_DNA"/>
</dbReference>
<keyword evidence="2 4" id="KW-0808">Transferase</keyword>
<dbReference type="HOGENOM" id="CLU_014862_0_0_1"/>
<evidence type="ECO:0000313" key="7">
    <source>
        <dbReference type="EnsemblMetazoa" id="CapteP164378"/>
    </source>
</evidence>
<feature type="compositionally biased region" description="Basic and acidic residues" evidence="5">
    <location>
        <begin position="203"/>
        <end position="221"/>
    </location>
</feature>
<dbReference type="PANTHER" id="PTHR12400">
    <property type="entry name" value="INOSITOL POLYPHOSPHATE KINASE"/>
    <property type="match status" value="1"/>
</dbReference>
<feature type="region of interest" description="Disordered" evidence="5">
    <location>
        <begin position="201"/>
        <end position="222"/>
    </location>
</feature>
<reference evidence="8" key="1">
    <citation type="submission" date="2012-12" db="EMBL/GenBank/DDBJ databases">
        <authorList>
            <person name="Hellsten U."/>
            <person name="Grimwood J."/>
            <person name="Chapman J.A."/>
            <person name="Shapiro H."/>
            <person name="Aerts A."/>
            <person name="Otillar R.P."/>
            <person name="Terry A.Y."/>
            <person name="Boore J.L."/>
            <person name="Simakov O."/>
            <person name="Marletaz F."/>
            <person name="Cho S.-J."/>
            <person name="Edsinger-Gonzales E."/>
            <person name="Havlak P."/>
            <person name="Kuo D.-H."/>
            <person name="Larsson T."/>
            <person name="Lv J."/>
            <person name="Arendt D."/>
            <person name="Savage R."/>
            <person name="Osoegawa K."/>
            <person name="de Jong P."/>
            <person name="Lindberg D.R."/>
            <person name="Seaver E.C."/>
            <person name="Weisblat D.A."/>
            <person name="Putnam N.H."/>
            <person name="Grigoriev I.V."/>
            <person name="Rokhsar D.S."/>
        </authorList>
    </citation>
    <scope>NUCLEOTIDE SEQUENCE</scope>
    <source>
        <strain evidence="8">I ESC-2004</strain>
    </source>
</reference>
<dbReference type="GO" id="GO:0032958">
    <property type="term" value="P:inositol phosphate biosynthetic process"/>
    <property type="evidence" value="ECO:0007669"/>
    <property type="project" value="InterPro"/>
</dbReference>
<dbReference type="STRING" id="283909.R7UK36"/>
<feature type="compositionally biased region" description="Low complexity" evidence="5">
    <location>
        <begin position="84"/>
        <end position="98"/>
    </location>
</feature>
<dbReference type="PANTHER" id="PTHR12400:SF21">
    <property type="entry name" value="KINASE"/>
    <property type="match status" value="1"/>
</dbReference>
<feature type="compositionally biased region" description="Low complexity" evidence="5">
    <location>
        <begin position="106"/>
        <end position="121"/>
    </location>
</feature>
<dbReference type="EC" id="2.7.-.-" evidence="4"/>
<dbReference type="GO" id="GO:0000828">
    <property type="term" value="F:inositol hexakisphosphate kinase activity"/>
    <property type="evidence" value="ECO:0007669"/>
    <property type="project" value="TreeGrafter"/>
</dbReference>
<dbReference type="GO" id="GO:0046854">
    <property type="term" value="P:phosphatidylinositol phosphate biosynthetic process"/>
    <property type="evidence" value="ECO:0007669"/>
    <property type="project" value="TreeGrafter"/>
</dbReference>
<dbReference type="Gene3D" id="3.30.470.160">
    <property type="entry name" value="Inositol polyphosphate kinase"/>
    <property type="match status" value="1"/>
</dbReference>
<dbReference type="Proteomes" id="UP000014760">
    <property type="component" value="Unassembled WGS sequence"/>
</dbReference>